<evidence type="ECO:0008006" key="3">
    <source>
        <dbReference type="Google" id="ProtNLM"/>
    </source>
</evidence>
<proteinExistence type="predicted"/>
<sequence length="95" mass="11529">MSRLSKEKIHHLSKLLMQALYKNDQVDFLDEPNEVRLTIQRAIEEEMKLYDQLDRKAREKIAAQKKQIEEGSQEWEILYRKYYNEELSKLTKLTE</sequence>
<evidence type="ECO:0000313" key="2">
    <source>
        <dbReference type="Proteomes" id="UP000257323"/>
    </source>
</evidence>
<evidence type="ECO:0000313" key="1">
    <source>
        <dbReference type="EMBL" id="RFT14759.1"/>
    </source>
</evidence>
<gene>
    <name evidence="1" type="ORF">OP8BY_2429</name>
</gene>
<organism evidence="1 2">
    <name type="scientific">Candidatus Saccharicenans subterraneus</name>
    <dbReference type="NCBI Taxonomy" id="2508984"/>
    <lineage>
        <taxon>Bacteria</taxon>
        <taxon>Candidatus Aminicenantota</taxon>
        <taxon>Candidatus Aminicenantia</taxon>
        <taxon>Candidatus Aminicenantales</taxon>
        <taxon>Candidatus Saccharicenantaceae</taxon>
        <taxon>Candidatus Saccharicenans</taxon>
    </lineage>
</organism>
<dbReference type="Pfam" id="PF04368">
    <property type="entry name" value="DUF507"/>
    <property type="match status" value="1"/>
</dbReference>
<dbReference type="Proteomes" id="UP000257323">
    <property type="component" value="Unassembled WGS sequence"/>
</dbReference>
<reference evidence="1 2" key="1">
    <citation type="submission" date="2018-08" db="EMBL/GenBank/DDBJ databases">
        <title>Genome analysis of the thermophilic bacterium of the candidate phylum Aminicenantes from deep subsurface aquifer revealed its physiology and ecological role.</title>
        <authorList>
            <person name="Kadnikov V.V."/>
            <person name="Mardanov A.V."/>
            <person name="Beletsky A.V."/>
            <person name="Karnachuk O.V."/>
            <person name="Ravin N.V."/>
        </authorList>
    </citation>
    <scope>NUCLEOTIDE SEQUENCE [LARGE SCALE GENOMIC DNA]</scope>
    <source>
        <strain evidence="1">BY38</strain>
    </source>
</reference>
<dbReference type="InterPro" id="IPR007463">
    <property type="entry name" value="DUF507"/>
</dbReference>
<dbReference type="EMBL" id="QUAH01000021">
    <property type="protein sequence ID" value="RFT14759.1"/>
    <property type="molecule type" value="Genomic_DNA"/>
</dbReference>
<accession>A0A3E2BJ35</accession>
<name>A0A3E2BJ35_9BACT</name>
<protein>
    <recommendedName>
        <fullName evidence="3">DUF507 domain-containing protein</fullName>
    </recommendedName>
</protein>
<dbReference type="AlphaFoldDB" id="A0A3E2BJ35"/>
<comment type="caution">
    <text evidence="1">The sequence shown here is derived from an EMBL/GenBank/DDBJ whole genome shotgun (WGS) entry which is preliminary data.</text>
</comment>